<feature type="domain" description="HTH asnC-type" evidence="4">
    <location>
        <begin position="175"/>
        <end position="235"/>
    </location>
</feature>
<dbReference type="InterPro" id="IPR011008">
    <property type="entry name" value="Dimeric_a/b-barrel"/>
</dbReference>
<dbReference type="InterPro" id="IPR019887">
    <property type="entry name" value="Tscrpt_reg_AsnC/Lrp_C"/>
</dbReference>
<proteinExistence type="predicted"/>
<reference evidence="5 6" key="1">
    <citation type="submission" date="2018-03" db="EMBL/GenBank/DDBJ databases">
        <title>Genomic Encyclopedia of Archaeal and Bacterial Type Strains, Phase II (KMG-II): from individual species to whole genera.</title>
        <authorList>
            <person name="Goeker M."/>
        </authorList>
    </citation>
    <scope>NUCLEOTIDE SEQUENCE [LARGE SCALE GENOMIC DNA]</scope>
    <source>
        <strain evidence="5 6">DSM 44720</strain>
    </source>
</reference>
<dbReference type="InterPro" id="IPR036390">
    <property type="entry name" value="WH_DNA-bd_sf"/>
</dbReference>
<accession>A0A2T0SZR4</accession>
<dbReference type="InterPro" id="IPR019888">
    <property type="entry name" value="Tscrpt_reg_AsnC-like"/>
</dbReference>
<dbReference type="InterPro" id="IPR036388">
    <property type="entry name" value="WH-like_DNA-bd_sf"/>
</dbReference>
<gene>
    <name evidence="5" type="ORF">CLV43_108289</name>
</gene>
<sequence length="325" mass="34390">MNSLSYDVLDLRILHALHLDARAPFARIAAVLGVSDQTVARRCARLRAEGSLRVRGLADPARLGHVEWVVRIRCAPDSAAGVASALARRGDTSWISRTSGGTELVCVTHSPTPAGDLLLKSLPRSARILDITAHCLLHVFGGRAGGAVTKLDALSPEQVDLLRPPSPDLARPVELDEVDHRLLALLRVDGRTSVSTLAAETGMSHSAVQRRIADLRGTGVLYFDVDTDRARLGLHVRTLLWLTVAPARVHATGTALAAHPEVVFAAATTGAHNLYASVATPDVAGLYAFLSGAVPALDDVRAVESSLVLHTVKGSPGVPVPEPIR</sequence>
<dbReference type="Gene3D" id="3.30.70.920">
    <property type="match status" value="1"/>
</dbReference>
<evidence type="ECO:0000256" key="2">
    <source>
        <dbReference type="ARBA" id="ARBA00023125"/>
    </source>
</evidence>
<dbReference type="PROSITE" id="PS50956">
    <property type="entry name" value="HTH_ASNC_2"/>
    <property type="match status" value="2"/>
</dbReference>
<dbReference type="GO" id="GO:0043565">
    <property type="term" value="F:sequence-specific DNA binding"/>
    <property type="evidence" value="ECO:0007669"/>
    <property type="project" value="InterPro"/>
</dbReference>
<evidence type="ECO:0000256" key="1">
    <source>
        <dbReference type="ARBA" id="ARBA00023015"/>
    </source>
</evidence>
<comment type="caution">
    <text evidence="5">The sequence shown here is derived from an EMBL/GenBank/DDBJ whole genome shotgun (WGS) entry which is preliminary data.</text>
</comment>
<dbReference type="GO" id="GO:0043200">
    <property type="term" value="P:response to amino acid"/>
    <property type="evidence" value="ECO:0007669"/>
    <property type="project" value="TreeGrafter"/>
</dbReference>
<keyword evidence="1" id="KW-0805">Transcription regulation</keyword>
<dbReference type="PANTHER" id="PTHR30154">
    <property type="entry name" value="LEUCINE-RESPONSIVE REGULATORY PROTEIN"/>
    <property type="match status" value="1"/>
</dbReference>
<dbReference type="AlphaFoldDB" id="A0A2T0SZR4"/>
<dbReference type="InterPro" id="IPR000485">
    <property type="entry name" value="AsnC-type_HTH_dom"/>
</dbReference>
<name>A0A2T0SZR4_9PSEU</name>
<dbReference type="SUPFAM" id="SSF46785">
    <property type="entry name" value="Winged helix' DNA-binding domain"/>
    <property type="match status" value="2"/>
</dbReference>
<dbReference type="Pfam" id="PF01037">
    <property type="entry name" value="AsnC_trans_reg"/>
    <property type="match status" value="1"/>
</dbReference>
<keyword evidence="3" id="KW-0804">Transcription</keyword>
<evidence type="ECO:0000313" key="6">
    <source>
        <dbReference type="Proteomes" id="UP000239494"/>
    </source>
</evidence>
<dbReference type="SMART" id="SM00344">
    <property type="entry name" value="HTH_ASNC"/>
    <property type="match status" value="2"/>
</dbReference>
<dbReference type="PRINTS" id="PR00033">
    <property type="entry name" value="HTHASNC"/>
</dbReference>
<dbReference type="EMBL" id="PVTF01000008">
    <property type="protein sequence ID" value="PRY38889.1"/>
    <property type="molecule type" value="Genomic_DNA"/>
</dbReference>
<evidence type="ECO:0000259" key="4">
    <source>
        <dbReference type="PROSITE" id="PS50956"/>
    </source>
</evidence>
<dbReference type="PANTHER" id="PTHR30154:SF34">
    <property type="entry name" value="TRANSCRIPTIONAL REGULATOR AZLB"/>
    <property type="match status" value="1"/>
</dbReference>
<keyword evidence="2" id="KW-0238">DNA-binding</keyword>
<feature type="domain" description="HTH asnC-type" evidence="4">
    <location>
        <begin position="6"/>
        <end position="66"/>
    </location>
</feature>
<protein>
    <submittedName>
        <fullName evidence="5">AsnC family transcriptional regulator</fullName>
    </submittedName>
</protein>
<evidence type="ECO:0000313" key="5">
    <source>
        <dbReference type="EMBL" id="PRY38889.1"/>
    </source>
</evidence>
<dbReference type="RefSeq" id="WP_106190237.1">
    <property type="nucleotide sequence ID" value="NZ_PVTF01000008.1"/>
</dbReference>
<dbReference type="Pfam" id="PF13404">
    <property type="entry name" value="HTH_AsnC-type"/>
    <property type="match status" value="2"/>
</dbReference>
<dbReference type="Gene3D" id="1.10.10.10">
    <property type="entry name" value="Winged helix-like DNA-binding domain superfamily/Winged helix DNA-binding domain"/>
    <property type="match status" value="2"/>
</dbReference>
<evidence type="ECO:0000256" key="3">
    <source>
        <dbReference type="ARBA" id="ARBA00023163"/>
    </source>
</evidence>
<dbReference type="GO" id="GO:0005829">
    <property type="term" value="C:cytosol"/>
    <property type="evidence" value="ECO:0007669"/>
    <property type="project" value="TreeGrafter"/>
</dbReference>
<organism evidence="5 6">
    <name type="scientific">Umezawaea tangerina</name>
    <dbReference type="NCBI Taxonomy" id="84725"/>
    <lineage>
        <taxon>Bacteria</taxon>
        <taxon>Bacillati</taxon>
        <taxon>Actinomycetota</taxon>
        <taxon>Actinomycetes</taxon>
        <taxon>Pseudonocardiales</taxon>
        <taxon>Pseudonocardiaceae</taxon>
        <taxon>Umezawaea</taxon>
    </lineage>
</organism>
<keyword evidence="6" id="KW-1185">Reference proteome</keyword>
<dbReference type="OrthoDB" id="3453230at2"/>
<dbReference type="Proteomes" id="UP000239494">
    <property type="component" value="Unassembled WGS sequence"/>
</dbReference>
<dbReference type="SUPFAM" id="SSF54909">
    <property type="entry name" value="Dimeric alpha+beta barrel"/>
    <property type="match status" value="1"/>
</dbReference>